<protein>
    <submittedName>
        <fullName evidence="1">Uncharacterized protein</fullName>
    </submittedName>
</protein>
<accession>A0AAW2F5C5</accession>
<comment type="caution">
    <text evidence="1">The sequence shown here is derived from an EMBL/GenBank/DDBJ whole genome shotgun (WGS) entry which is preliminary data.</text>
</comment>
<reference evidence="1 2" key="1">
    <citation type="submission" date="2023-03" db="EMBL/GenBank/DDBJ databases">
        <title>High recombination rates correlate with genetic variation in Cardiocondyla obscurior ants.</title>
        <authorList>
            <person name="Errbii M."/>
        </authorList>
    </citation>
    <scope>NUCLEOTIDE SEQUENCE [LARGE SCALE GENOMIC DNA]</scope>
    <source>
        <strain evidence="1">Alpha-2009</strain>
        <tissue evidence="1">Whole body</tissue>
    </source>
</reference>
<dbReference type="EMBL" id="JADYXP020000014">
    <property type="protein sequence ID" value="KAL0110074.1"/>
    <property type="molecule type" value="Genomic_DNA"/>
</dbReference>
<evidence type="ECO:0000313" key="2">
    <source>
        <dbReference type="Proteomes" id="UP001430953"/>
    </source>
</evidence>
<organism evidence="1 2">
    <name type="scientific">Cardiocondyla obscurior</name>
    <dbReference type="NCBI Taxonomy" id="286306"/>
    <lineage>
        <taxon>Eukaryota</taxon>
        <taxon>Metazoa</taxon>
        <taxon>Ecdysozoa</taxon>
        <taxon>Arthropoda</taxon>
        <taxon>Hexapoda</taxon>
        <taxon>Insecta</taxon>
        <taxon>Pterygota</taxon>
        <taxon>Neoptera</taxon>
        <taxon>Endopterygota</taxon>
        <taxon>Hymenoptera</taxon>
        <taxon>Apocrita</taxon>
        <taxon>Aculeata</taxon>
        <taxon>Formicoidea</taxon>
        <taxon>Formicidae</taxon>
        <taxon>Myrmicinae</taxon>
        <taxon>Cardiocondyla</taxon>
    </lineage>
</organism>
<keyword evidence="2" id="KW-1185">Reference proteome</keyword>
<sequence>MTTILKDRARSALGYSVSVRFPAPADRREIVVRNGLCITVDQRMLQSAVRRRPLVPDILRAHENSNLLNRTNIFLM</sequence>
<dbReference type="Proteomes" id="UP001430953">
    <property type="component" value="Unassembled WGS sequence"/>
</dbReference>
<name>A0AAW2F5C5_9HYME</name>
<gene>
    <name evidence="1" type="ORF">PUN28_013604</name>
</gene>
<dbReference type="AlphaFoldDB" id="A0AAW2F5C5"/>
<proteinExistence type="predicted"/>
<evidence type="ECO:0000313" key="1">
    <source>
        <dbReference type="EMBL" id="KAL0110074.1"/>
    </source>
</evidence>